<reference evidence="2" key="1">
    <citation type="submission" date="2023-11" db="EMBL/GenBank/DDBJ databases">
        <title>Genome assemblies of two species of porcelain crab, Petrolisthes cinctipes and Petrolisthes manimaculis (Anomura: Porcellanidae).</title>
        <authorList>
            <person name="Angst P."/>
        </authorList>
    </citation>
    <scope>NUCLEOTIDE SEQUENCE</scope>
    <source>
        <strain evidence="2">PB745_02</strain>
        <tissue evidence="2">Gill</tissue>
    </source>
</reference>
<feature type="compositionally biased region" description="Low complexity" evidence="1">
    <location>
        <begin position="8"/>
        <end position="21"/>
    </location>
</feature>
<name>A0AAE1U4T7_9EUCA</name>
<accession>A0AAE1U4T7</accession>
<proteinExistence type="predicted"/>
<dbReference type="Proteomes" id="UP001292094">
    <property type="component" value="Unassembled WGS sequence"/>
</dbReference>
<evidence type="ECO:0000256" key="1">
    <source>
        <dbReference type="SAM" id="MobiDB-lite"/>
    </source>
</evidence>
<feature type="region of interest" description="Disordered" evidence="1">
    <location>
        <begin position="1"/>
        <end position="21"/>
    </location>
</feature>
<gene>
    <name evidence="2" type="ORF">Pmani_018494</name>
</gene>
<evidence type="ECO:0000313" key="3">
    <source>
        <dbReference type="Proteomes" id="UP001292094"/>
    </source>
</evidence>
<dbReference type="EMBL" id="JAWZYT010001697">
    <property type="protein sequence ID" value="KAK4309902.1"/>
    <property type="molecule type" value="Genomic_DNA"/>
</dbReference>
<comment type="caution">
    <text evidence="2">The sequence shown here is derived from an EMBL/GenBank/DDBJ whole genome shotgun (WGS) entry which is preliminary data.</text>
</comment>
<organism evidence="2 3">
    <name type="scientific">Petrolisthes manimaculis</name>
    <dbReference type="NCBI Taxonomy" id="1843537"/>
    <lineage>
        <taxon>Eukaryota</taxon>
        <taxon>Metazoa</taxon>
        <taxon>Ecdysozoa</taxon>
        <taxon>Arthropoda</taxon>
        <taxon>Crustacea</taxon>
        <taxon>Multicrustacea</taxon>
        <taxon>Malacostraca</taxon>
        <taxon>Eumalacostraca</taxon>
        <taxon>Eucarida</taxon>
        <taxon>Decapoda</taxon>
        <taxon>Pleocyemata</taxon>
        <taxon>Anomura</taxon>
        <taxon>Galatheoidea</taxon>
        <taxon>Porcellanidae</taxon>
        <taxon>Petrolisthes</taxon>
    </lineage>
</organism>
<sequence length="102" mass="10994">MKPIQKHVGSQVSGVGQNSGSVKISTTASILPKVVSVYVKRGRNCEAAVTLSVKTLMNVHHLVFTPRSVPMAKASTGVLVLSDTHLILIRKPARLQIILWPT</sequence>
<protein>
    <submittedName>
        <fullName evidence="2">Uncharacterized protein</fullName>
    </submittedName>
</protein>
<evidence type="ECO:0000313" key="2">
    <source>
        <dbReference type="EMBL" id="KAK4309902.1"/>
    </source>
</evidence>
<dbReference type="AlphaFoldDB" id="A0AAE1U4T7"/>
<keyword evidence="3" id="KW-1185">Reference proteome</keyword>